<feature type="repeat" description="WD" evidence="4">
    <location>
        <begin position="213"/>
        <end position="245"/>
    </location>
</feature>
<evidence type="ECO:0000313" key="5">
    <source>
        <dbReference type="EMBL" id="CAK9441801.1"/>
    </source>
</evidence>
<dbReference type="GeneID" id="92210865"/>
<name>A0ABP0ZWU6_9ASCO</name>
<dbReference type="PANTHER" id="PTHR22839">
    <property type="entry name" value="THO COMPLEX SUBUNIT 3 THO3"/>
    <property type="match status" value="1"/>
</dbReference>
<dbReference type="Proteomes" id="UP001497383">
    <property type="component" value="Chromosome 7"/>
</dbReference>
<evidence type="ECO:0000313" key="6">
    <source>
        <dbReference type="Proteomes" id="UP001497383"/>
    </source>
</evidence>
<dbReference type="RefSeq" id="XP_066832607.1">
    <property type="nucleotide sequence ID" value="XM_066976026.1"/>
</dbReference>
<keyword evidence="2" id="KW-0677">Repeat</keyword>
<dbReference type="InterPro" id="IPR036322">
    <property type="entry name" value="WD40_repeat_dom_sf"/>
</dbReference>
<evidence type="ECO:0000256" key="2">
    <source>
        <dbReference type="ARBA" id="ARBA00022737"/>
    </source>
</evidence>
<comment type="similarity">
    <text evidence="3">Belongs to the THOC3 family.</text>
</comment>
<evidence type="ECO:0000256" key="1">
    <source>
        <dbReference type="ARBA" id="ARBA00022574"/>
    </source>
</evidence>
<sequence length="354" mass="39051">MSQSTNGPSTESAISFFKNLSPKVIRDKPLPGQTSASSEIIAISINLCGTRLVASRTDKSLRMWKLVDDRVVDPAIIEDAHSRAVESISWDPNAEFTFATVGRDEYIRVWQASTGKPENMIKTSSTNLKLVRYSADGELLVAIDRDSNVFVYAPNQNFKLMAEFKLSEHAYDLKWFHYEHEFFVIGLHDGSLPVYQVVTLPNGEVEIKTKTTLLGHRSSATSIAISPRGDYFAVGASEGIISLWDCSKMINSGVIADVDEVVASLDCNHDGSYVAASFDKDSNAIIYDKASGQKVFEIQNSVSGNMTFSSICWFPNKNALAYSSDFGLTFTVMLPISKIETKRAAPTKGPMRRN</sequence>
<dbReference type="Pfam" id="PF00400">
    <property type="entry name" value="WD40"/>
    <property type="match status" value="2"/>
</dbReference>
<dbReference type="InterPro" id="IPR040132">
    <property type="entry name" value="Tex1/THOC3"/>
</dbReference>
<dbReference type="EMBL" id="OZ022411">
    <property type="protein sequence ID" value="CAK9441801.1"/>
    <property type="molecule type" value="Genomic_DNA"/>
</dbReference>
<accession>A0ABP0ZWU6</accession>
<feature type="repeat" description="WD" evidence="4">
    <location>
        <begin position="78"/>
        <end position="120"/>
    </location>
</feature>
<keyword evidence="1 4" id="KW-0853">WD repeat</keyword>
<organism evidence="5 6">
    <name type="scientific">Lodderomyces beijingensis</name>
    <dbReference type="NCBI Taxonomy" id="1775926"/>
    <lineage>
        <taxon>Eukaryota</taxon>
        <taxon>Fungi</taxon>
        <taxon>Dikarya</taxon>
        <taxon>Ascomycota</taxon>
        <taxon>Saccharomycotina</taxon>
        <taxon>Pichiomycetes</taxon>
        <taxon>Debaryomycetaceae</taxon>
        <taxon>Candida/Lodderomyces clade</taxon>
        <taxon>Lodderomyces</taxon>
    </lineage>
</organism>
<reference evidence="5 6" key="1">
    <citation type="submission" date="2024-03" db="EMBL/GenBank/DDBJ databases">
        <authorList>
            <person name="Brejova B."/>
        </authorList>
    </citation>
    <scope>NUCLEOTIDE SEQUENCE [LARGE SCALE GENOMIC DNA]</scope>
    <source>
        <strain evidence="5 6">CBS 14171</strain>
    </source>
</reference>
<keyword evidence="6" id="KW-1185">Reference proteome</keyword>
<dbReference type="InterPro" id="IPR001680">
    <property type="entry name" value="WD40_rpt"/>
</dbReference>
<protein>
    <recommendedName>
        <fullName evidence="7">Anaphase-promoting complex subunit 4 WD40 domain-containing protein</fullName>
    </recommendedName>
</protein>
<evidence type="ECO:0000256" key="4">
    <source>
        <dbReference type="PROSITE-ProRule" id="PRU00221"/>
    </source>
</evidence>
<dbReference type="Gene3D" id="2.130.10.10">
    <property type="entry name" value="YVTN repeat-like/Quinoprotein amine dehydrogenase"/>
    <property type="match status" value="2"/>
</dbReference>
<proteinExistence type="inferred from homology"/>
<evidence type="ECO:0000256" key="3">
    <source>
        <dbReference type="ARBA" id="ARBA00046343"/>
    </source>
</evidence>
<dbReference type="SUPFAM" id="SSF50978">
    <property type="entry name" value="WD40 repeat-like"/>
    <property type="match status" value="1"/>
</dbReference>
<dbReference type="SMART" id="SM00320">
    <property type="entry name" value="WD40"/>
    <property type="match status" value="5"/>
</dbReference>
<gene>
    <name evidence="5" type="ORF">LODBEIA_P56690</name>
</gene>
<dbReference type="InterPro" id="IPR015943">
    <property type="entry name" value="WD40/YVTN_repeat-like_dom_sf"/>
</dbReference>
<dbReference type="PROSITE" id="PS50294">
    <property type="entry name" value="WD_REPEATS_REGION"/>
    <property type="match status" value="2"/>
</dbReference>
<dbReference type="PROSITE" id="PS50082">
    <property type="entry name" value="WD_REPEATS_2"/>
    <property type="match status" value="2"/>
</dbReference>
<dbReference type="PANTHER" id="PTHR22839:SF0">
    <property type="entry name" value="THO COMPLEX SUBUNIT 3"/>
    <property type="match status" value="1"/>
</dbReference>
<evidence type="ECO:0008006" key="7">
    <source>
        <dbReference type="Google" id="ProtNLM"/>
    </source>
</evidence>